<evidence type="ECO:0000313" key="1">
    <source>
        <dbReference type="EMBL" id="EFM01170.1"/>
    </source>
</evidence>
<reference evidence="1" key="1">
    <citation type="submission" date="2010-07" db="EMBL/GenBank/DDBJ databases">
        <authorList>
            <person name="Muzny D."/>
            <person name="Qin X."/>
            <person name="Deng J."/>
            <person name="Jiang H."/>
            <person name="Liu Y."/>
            <person name="Qu J."/>
            <person name="Song X.-Z."/>
            <person name="Zhang L."/>
            <person name="Thornton R."/>
            <person name="Coyle M."/>
            <person name="Francisco L."/>
            <person name="Jackson L."/>
            <person name="Javaid M."/>
            <person name="Korchina V."/>
            <person name="Kovar C."/>
            <person name="Mata R."/>
            <person name="Mathew T."/>
            <person name="Ngo R."/>
            <person name="Nguyen L."/>
            <person name="Nguyen N."/>
            <person name="Okwuonu G."/>
            <person name="Ongeri F."/>
            <person name="Pham C."/>
            <person name="Simmons D."/>
            <person name="Wilczek-Boney K."/>
            <person name="Hale W."/>
            <person name="Jakkamsetti A."/>
            <person name="Pham P."/>
            <person name="Ruth R."/>
            <person name="San Lucas F."/>
            <person name="Warren J."/>
            <person name="Zhang J."/>
            <person name="Zhao Z."/>
            <person name="Zhou C."/>
            <person name="Zhu D."/>
            <person name="Lee S."/>
            <person name="Bess C."/>
            <person name="Blankenburg K."/>
            <person name="Forbes L."/>
            <person name="Fu Q."/>
            <person name="Gubbala S."/>
            <person name="Hirani K."/>
            <person name="Jayaseelan J.C."/>
            <person name="Lara F."/>
            <person name="Munidasa M."/>
            <person name="Palculict T."/>
            <person name="Patil S."/>
            <person name="Pu L.-L."/>
            <person name="Saada N."/>
            <person name="Tang L."/>
            <person name="Weissenberger G."/>
            <person name="Zhu Y."/>
            <person name="Hemphill L."/>
            <person name="Shang Y."/>
            <person name="Youmans B."/>
            <person name="Ayvaz T."/>
            <person name="Ross M."/>
            <person name="Santibanez J."/>
            <person name="Aqrawi P."/>
            <person name="Gross S."/>
            <person name="Joshi V."/>
            <person name="Fowler G."/>
            <person name="Nazareth L."/>
            <person name="Reid J."/>
            <person name="Worley K."/>
            <person name="Petrosino J."/>
            <person name="Highlander S."/>
            <person name="Gibbs R."/>
        </authorList>
    </citation>
    <scope>NUCLEOTIDE SEQUENCE [LARGE SCALE GENOMIC DNA]</scope>
    <source>
        <strain evidence="1">DSM 16973</strain>
    </source>
</reference>
<dbReference type="Proteomes" id="UP000004394">
    <property type="component" value="Unassembled WGS sequence"/>
</dbReference>
<gene>
    <name evidence="1" type="ORF">HMPREF0658_1918</name>
</gene>
<sequence length="47" mass="5362">MAENNQKTVIRHGGWQKIIKKLPSSMADGRKTSFEFQRLTPIYGKGL</sequence>
<organism evidence="1 2">
    <name type="scientific">Hoylesella marshii DSM 16973 = JCM 13450</name>
    <dbReference type="NCBI Taxonomy" id="862515"/>
    <lineage>
        <taxon>Bacteria</taxon>
        <taxon>Pseudomonadati</taxon>
        <taxon>Bacteroidota</taxon>
        <taxon>Bacteroidia</taxon>
        <taxon>Bacteroidales</taxon>
        <taxon>Prevotellaceae</taxon>
        <taxon>Hoylesella</taxon>
    </lineage>
</organism>
<dbReference type="BioCyc" id="PMAR862515-HMP:GMOO-1944-MONOMER"/>
<comment type="caution">
    <text evidence="1">The sequence shown here is derived from an EMBL/GenBank/DDBJ whole genome shotgun (WGS) entry which is preliminary data.</text>
</comment>
<dbReference type="EMBL" id="AEEI01000053">
    <property type="protein sequence ID" value="EFM01170.1"/>
    <property type="molecule type" value="Genomic_DNA"/>
</dbReference>
<keyword evidence="2" id="KW-1185">Reference proteome</keyword>
<proteinExistence type="predicted"/>
<evidence type="ECO:0000313" key="2">
    <source>
        <dbReference type="Proteomes" id="UP000004394"/>
    </source>
</evidence>
<protein>
    <submittedName>
        <fullName evidence="1">Uncharacterized protein</fullName>
    </submittedName>
</protein>
<dbReference type="HOGENOM" id="CLU_3171637_0_0_10"/>
<accession>E0NUR3</accession>
<name>E0NUR3_9BACT</name>
<dbReference type="AlphaFoldDB" id="E0NUR3"/>